<proteinExistence type="predicted"/>
<dbReference type="Gene3D" id="3.40.50.1820">
    <property type="entry name" value="alpha/beta hydrolase"/>
    <property type="match status" value="1"/>
</dbReference>
<dbReference type="InterPro" id="IPR000073">
    <property type="entry name" value="AB_hydrolase_1"/>
</dbReference>
<gene>
    <name evidence="2" type="ORF">TCLT_LOCUS305</name>
</gene>
<protein>
    <submittedName>
        <fullName evidence="4">AB hydrolase-1 domain-containing protein</fullName>
    </submittedName>
</protein>
<feature type="domain" description="AB hydrolase-1" evidence="1">
    <location>
        <begin position="43"/>
        <end position="146"/>
    </location>
</feature>
<evidence type="ECO:0000313" key="4">
    <source>
        <dbReference type="WBParaSite" id="TCLT_0000030401-mRNA-1"/>
    </source>
</evidence>
<dbReference type="GO" id="GO:0017171">
    <property type="term" value="F:serine hydrolase activity"/>
    <property type="evidence" value="ECO:0007669"/>
    <property type="project" value="TreeGrafter"/>
</dbReference>
<dbReference type="AlphaFoldDB" id="A0A0N5CJT6"/>
<dbReference type="SUPFAM" id="SSF53474">
    <property type="entry name" value="alpha/beta-Hydrolases"/>
    <property type="match status" value="1"/>
</dbReference>
<reference evidence="4" key="1">
    <citation type="submission" date="2017-02" db="UniProtKB">
        <authorList>
            <consortium name="WormBaseParasite"/>
        </authorList>
    </citation>
    <scope>IDENTIFICATION</scope>
</reference>
<evidence type="ECO:0000313" key="3">
    <source>
        <dbReference type="Proteomes" id="UP000276776"/>
    </source>
</evidence>
<dbReference type="STRING" id="103827.A0A0N5CJT6"/>
<evidence type="ECO:0000259" key="1">
    <source>
        <dbReference type="Pfam" id="PF00561"/>
    </source>
</evidence>
<dbReference type="OMA" id="RFPQLWA"/>
<dbReference type="OrthoDB" id="19657at2759"/>
<dbReference type="WBParaSite" id="TCLT_0000030401-mRNA-1">
    <property type="protein sequence ID" value="TCLT_0000030401-mRNA-1"/>
    <property type="gene ID" value="TCLT_0000030401"/>
</dbReference>
<dbReference type="PANTHER" id="PTHR46331:SF2">
    <property type="entry name" value="VALACYCLOVIR HYDROLASE"/>
    <property type="match status" value="1"/>
</dbReference>
<keyword evidence="3" id="KW-1185">Reference proteome</keyword>
<dbReference type="EMBL" id="UYYF01000019">
    <property type="protein sequence ID" value="VDM95224.1"/>
    <property type="molecule type" value="Genomic_DNA"/>
</dbReference>
<dbReference type="Pfam" id="PF00561">
    <property type="entry name" value="Abhydrolase_1"/>
    <property type="match status" value="1"/>
</dbReference>
<dbReference type="Proteomes" id="UP000276776">
    <property type="component" value="Unassembled WGS sequence"/>
</dbReference>
<organism evidence="4">
    <name type="scientific">Thelazia callipaeda</name>
    <name type="common">Oriental eyeworm</name>
    <name type="synonym">Parasitic nematode</name>
    <dbReference type="NCBI Taxonomy" id="103827"/>
    <lineage>
        <taxon>Eukaryota</taxon>
        <taxon>Metazoa</taxon>
        <taxon>Ecdysozoa</taxon>
        <taxon>Nematoda</taxon>
        <taxon>Chromadorea</taxon>
        <taxon>Rhabditida</taxon>
        <taxon>Spirurina</taxon>
        <taxon>Spiruromorpha</taxon>
        <taxon>Thelazioidea</taxon>
        <taxon>Thelaziidae</taxon>
        <taxon>Thelazia</taxon>
    </lineage>
</organism>
<reference evidence="2 3" key="2">
    <citation type="submission" date="2018-11" db="EMBL/GenBank/DDBJ databases">
        <authorList>
            <consortium name="Pathogen Informatics"/>
        </authorList>
    </citation>
    <scope>NUCLEOTIDE SEQUENCE [LARGE SCALE GENOMIC DNA]</scope>
</reference>
<accession>A0A0N5CJT6</accession>
<evidence type="ECO:0000313" key="2">
    <source>
        <dbReference type="EMBL" id="VDM95224.1"/>
    </source>
</evidence>
<dbReference type="InterPro" id="IPR029058">
    <property type="entry name" value="AB_hydrolase_fold"/>
</dbReference>
<name>A0A0N5CJT6_THECL</name>
<dbReference type="PANTHER" id="PTHR46331">
    <property type="entry name" value="VALACYCLOVIR HYDROLASE"/>
    <property type="match status" value="1"/>
</dbReference>
<sequence length="282" mass="32003">MENSNDVSKEEVMNTCQITESVVIIDEQKIGYCTYGHGKYRMMFICGGVGCYKKDFPEKVLKAFSSDKYTIVCIDPPGYGTSRPPDRQQEINRCMKDASFCLKLMKHLNLTPFSVLGWSEGARTAIHVAGQGKNLVNSMVLLAAGTRIDLRGCRVFRGMRNTEQWMPDAVEVYLQHYPKEFVTKQWADLCDVVQQVYESLGGRFPSDYVLPSLKIPVLVLIGGMDRFCVDPSYFTTVLSNCKIQKHSLGGHDFHLKYPRWFADNVAAFLTDPKNELFTTNFQ</sequence>